<dbReference type="Pfam" id="PF10112">
    <property type="entry name" value="Halogen_Hydrol"/>
    <property type="match status" value="1"/>
</dbReference>
<reference evidence="4" key="1">
    <citation type="submission" date="2017-01" db="EMBL/GenBank/DDBJ databases">
        <authorList>
            <person name="Varghese N."/>
            <person name="Submissions S."/>
        </authorList>
    </citation>
    <scope>NUCLEOTIDE SEQUENCE [LARGE SCALE GENOMIC DNA]</scope>
    <source>
        <strain evidence="4">DSM 18714</strain>
    </source>
</reference>
<evidence type="ECO:0000256" key="2">
    <source>
        <dbReference type="SAM" id="Phobius"/>
    </source>
</evidence>
<feature type="region of interest" description="Disordered" evidence="1">
    <location>
        <begin position="303"/>
        <end position="342"/>
    </location>
</feature>
<evidence type="ECO:0000256" key="1">
    <source>
        <dbReference type="SAM" id="MobiDB-lite"/>
    </source>
</evidence>
<sequence>MAERYRARYSPQGADPPPRISESDTAARARQKAAAKRAKARRKRERRPFWLVWMATPYLFGIFSDSPVWIAADLGTFGLYLGAAALTREGLRAEAAFDARRIARPPILPRKILGAVLTGGATALGALDPGMTDPLGAAVLGGVAMALHLAAFGLDPLRGKGTEGIDPIAQDRVARVITQAETYLAEIRGAILRAGDDRLAARVEAFAAAAQDLFRAVENNPEDLNATRRYLGVYLMGARDATVKFADLWRQNRDGSARRDYEELISDLEANFAARAAHLRQGGREDLDIEIEVLRERLSREGQLPPRPEIAALSDRPDAPLAAPAPAAPPSSRAIDQKGQIR</sequence>
<accession>A0A1N7M4L9</accession>
<feature type="region of interest" description="Disordered" evidence="1">
    <location>
        <begin position="1"/>
        <end position="41"/>
    </location>
</feature>
<name>A0A1N7M4L9_9RHOB</name>
<dbReference type="RefSeq" id="WP_076366240.1">
    <property type="nucleotide sequence ID" value="NZ_FTOM01000005.1"/>
</dbReference>
<dbReference type="InterPro" id="IPR018770">
    <property type="entry name" value="ChloroindolylP_hydrolase"/>
</dbReference>
<feature type="compositionally biased region" description="Low complexity" evidence="1">
    <location>
        <begin position="311"/>
        <end position="334"/>
    </location>
</feature>
<keyword evidence="2" id="KW-0812">Transmembrane</keyword>
<feature type="transmembrane region" description="Helical" evidence="2">
    <location>
        <begin position="47"/>
        <end position="63"/>
    </location>
</feature>
<gene>
    <name evidence="3" type="ORF">SAMN05421795_105188</name>
</gene>
<dbReference type="Proteomes" id="UP000186098">
    <property type="component" value="Unassembled WGS sequence"/>
</dbReference>
<dbReference type="EMBL" id="FTOM01000005">
    <property type="protein sequence ID" value="SIS81050.1"/>
    <property type="molecule type" value="Genomic_DNA"/>
</dbReference>
<keyword evidence="2" id="KW-1133">Transmembrane helix</keyword>
<dbReference type="STRING" id="407234.SAMN05421795_105188"/>
<keyword evidence="2" id="KW-0472">Membrane</keyword>
<dbReference type="AlphaFoldDB" id="A0A1N7M4L9"/>
<evidence type="ECO:0000313" key="3">
    <source>
        <dbReference type="EMBL" id="SIS81050.1"/>
    </source>
</evidence>
<organism evidence="3 4">
    <name type="scientific">Phaeovulum vinaykumarii</name>
    <dbReference type="NCBI Taxonomy" id="407234"/>
    <lineage>
        <taxon>Bacteria</taxon>
        <taxon>Pseudomonadati</taxon>
        <taxon>Pseudomonadota</taxon>
        <taxon>Alphaproteobacteria</taxon>
        <taxon>Rhodobacterales</taxon>
        <taxon>Paracoccaceae</taxon>
        <taxon>Phaeovulum</taxon>
    </lineage>
</organism>
<protein>
    <submittedName>
        <fullName evidence="3">5-bromo-4-chloroindolyl phosphate hydrolysis protein</fullName>
    </submittedName>
</protein>
<evidence type="ECO:0000313" key="4">
    <source>
        <dbReference type="Proteomes" id="UP000186098"/>
    </source>
</evidence>
<keyword evidence="4" id="KW-1185">Reference proteome</keyword>
<proteinExistence type="predicted"/>
<feature type="compositionally biased region" description="Basic residues" evidence="1">
    <location>
        <begin position="29"/>
        <end position="41"/>
    </location>
</feature>
<dbReference type="OrthoDB" id="7375296at2"/>